<evidence type="ECO:0000256" key="3">
    <source>
        <dbReference type="ARBA" id="ARBA00022692"/>
    </source>
</evidence>
<keyword evidence="5 8" id="KW-1133">Transmembrane helix</keyword>
<sequence length="107" mass="12019">MNDHWQYLILLALCLIITAPLEFFGSGVYRQGRRALWAIVPVAVGFLVWDSIAIAAAIWAYNPAYVTGMDIPPNIPIEEVLFFVVIPLCGLLTYNAVSAILEKRKRR</sequence>
<dbReference type="EMBL" id="AP022595">
    <property type="protein sequence ID" value="BBY57434.1"/>
    <property type="molecule type" value="Genomic_DNA"/>
</dbReference>
<dbReference type="GO" id="GO:0045436">
    <property type="term" value="F:lycopene beta cyclase activity"/>
    <property type="evidence" value="ECO:0007669"/>
    <property type="project" value="UniProtKB-ARBA"/>
</dbReference>
<dbReference type="RefSeq" id="WP_163694715.1">
    <property type="nucleotide sequence ID" value="NZ_AP022595.1"/>
</dbReference>
<gene>
    <name evidence="10" type="ORF">MSAR_05700</name>
</gene>
<comment type="pathway">
    <text evidence="2">Carotenoid biosynthesis.</text>
</comment>
<evidence type="ECO:0000256" key="2">
    <source>
        <dbReference type="ARBA" id="ARBA00004829"/>
    </source>
</evidence>
<feature type="transmembrane region" description="Helical" evidence="8">
    <location>
        <begin position="6"/>
        <end position="24"/>
    </location>
</feature>
<evidence type="ECO:0000256" key="6">
    <source>
        <dbReference type="ARBA" id="ARBA00023136"/>
    </source>
</evidence>
<dbReference type="Proteomes" id="UP000466445">
    <property type="component" value="Chromosome"/>
</dbReference>
<evidence type="ECO:0000256" key="7">
    <source>
        <dbReference type="ARBA" id="ARBA00023235"/>
    </source>
</evidence>
<dbReference type="Pfam" id="PF18916">
    <property type="entry name" value="Lycopene_cyc"/>
    <property type="match status" value="1"/>
</dbReference>
<keyword evidence="7" id="KW-0413">Isomerase</keyword>
<evidence type="ECO:0000256" key="1">
    <source>
        <dbReference type="ARBA" id="ARBA00004141"/>
    </source>
</evidence>
<evidence type="ECO:0000256" key="4">
    <source>
        <dbReference type="ARBA" id="ARBA00022746"/>
    </source>
</evidence>
<evidence type="ECO:0000256" key="5">
    <source>
        <dbReference type="ARBA" id="ARBA00022989"/>
    </source>
</evidence>
<dbReference type="KEGG" id="msar:MSAR_05700"/>
<feature type="transmembrane region" description="Helical" evidence="8">
    <location>
        <begin position="80"/>
        <end position="101"/>
    </location>
</feature>
<keyword evidence="6 8" id="KW-0472">Membrane</keyword>
<feature type="domain" description="Lycopene cyclase" evidence="9">
    <location>
        <begin position="8"/>
        <end position="95"/>
    </location>
</feature>
<dbReference type="GO" id="GO:0016117">
    <property type="term" value="P:carotenoid biosynthetic process"/>
    <property type="evidence" value="ECO:0007669"/>
    <property type="project" value="UniProtKB-KW"/>
</dbReference>
<comment type="subcellular location">
    <subcellularLocation>
        <location evidence="1">Membrane</location>
        <topology evidence="1">Multi-pass membrane protein</topology>
    </subcellularLocation>
</comment>
<feature type="transmembrane region" description="Helical" evidence="8">
    <location>
        <begin position="36"/>
        <end position="60"/>
    </location>
</feature>
<protein>
    <submittedName>
        <fullName evidence="10">Lycopene cyclase</fullName>
    </submittedName>
</protein>
<evidence type="ECO:0000256" key="8">
    <source>
        <dbReference type="SAM" id="Phobius"/>
    </source>
</evidence>
<dbReference type="GO" id="GO:0016020">
    <property type="term" value="C:membrane"/>
    <property type="evidence" value="ECO:0007669"/>
    <property type="project" value="UniProtKB-SubCell"/>
</dbReference>
<dbReference type="GO" id="GO:0016872">
    <property type="term" value="F:intramolecular lyase activity"/>
    <property type="evidence" value="ECO:0007669"/>
    <property type="project" value="InterPro"/>
</dbReference>
<organism evidence="10 11">
    <name type="scientific">Mycolicibacterium sarraceniae</name>
    <dbReference type="NCBI Taxonomy" id="1534348"/>
    <lineage>
        <taxon>Bacteria</taxon>
        <taxon>Bacillati</taxon>
        <taxon>Actinomycetota</taxon>
        <taxon>Actinomycetes</taxon>
        <taxon>Mycobacteriales</taxon>
        <taxon>Mycobacteriaceae</taxon>
        <taxon>Mycolicibacterium</taxon>
    </lineage>
</organism>
<evidence type="ECO:0000313" key="11">
    <source>
        <dbReference type="Proteomes" id="UP000466445"/>
    </source>
</evidence>
<evidence type="ECO:0000259" key="9">
    <source>
        <dbReference type="Pfam" id="PF18916"/>
    </source>
</evidence>
<keyword evidence="4" id="KW-0125">Carotenoid biosynthesis</keyword>
<keyword evidence="3 8" id="KW-0812">Transmembrane</keyword>
<keyword evidence="11" id="KW-1185">Reference proteome</keyword>
<name>A0A7I7SKC6_9MYCO</name>
<dbReference type="NCBIfam" id="TIGR03462">
    <property type="entry name" value="CarR_dom_SF"/>
    <property type="match status" value="1"/>
</dbReference>
<accession>A0A7I7SKC6</accession>
<dbReference type="AlphaFoldDB" id="A0A7I7SKC6"/>
<evidence type="ECO:0000313" key="10">
    <source>
        <dbReference type="EMBL" id="BBY57434.1"/>
    </source>
</evidence>
<dbReference type="InterPro" id="IPR017825">
    <property type="entry name" value="Lycopene_cyclase_dom"/>
</dbReference>
<proteinExistence type="predicted"/>
<reference evidence="10 11" key="1">
    <citation type="journal article" date="2019" name="Emerg. Microbes Infect.">
        <title>Comprehensive subspecies identification of 175 nontuberculous mycobacteria species based on 7547 genomic profiles.</title>
        <authorList>
            <person name="Matsumoto Y."/>
            <person name="Kinjo T."/>
            <person name="Motooka D."/>
            <person name="Nabeya D."/>
            <person name="Jung N."/>
            <person name="Uechi K."/>
            <person name="Horii T."/>
            <person name="Iida T."/>
            <person name="Fujita J."/>
            <person name="Nakamura S."/>
        </authorList>
    </citation>
    <scope>NUCLEOTIDE SEQUENCE [LARGE SCALE GENOMIC DNA]</scope>
    <source>
        <strain evidence="10 11">JCM 30395</strain>
    </source>
</reference>